<dbReference type="InterPro" id="IPR019458">
    <property type="entry name" value="Est1-like_N"/>
</dbReference>
<dbReference type="InterPro" id="IPR045153">
    <property type="entry name" value="Est1/Ebs1-like"/>
</dbReference>
<dbReference type="EMBL" id="CABVLU010000003">
    <property type="protein sequence ID" value="VVT53829.1"/>
    <property type="molecule type" value="Genomic_DNA"/>
</dbReference>
<feature type="region of interest" description="Disordered" evidence="2">
    <location>
        <begin position="744"/>
        <end position="777"/>
    </location>
</feature>
<keyword evidence="1" id="KW-0539">Nucleus</keyword>
<protein>
    <recommendedName>
        <fullName evidence="1">Nonsense-mediated mRNA decay factor</fullName>
    </recommendedName>
</protein>
<feature type="domain" description="Telomerase activating protein Est1-like N-terminal" evidence="4">
    <location>
        <begin position="120"/>
        <end position="242"/>
    </location>
</feature>
<evidence type="ECO:0000313" key="5">
    <source>
        <dbReference type="EMBL" id="VVT53829.1"/>
    </source>
</evidence>
<evidence type="ECO:0000313" key="6">
    <source>
        <dbReference type="Proteomes" id="UP000398389"/>
    </source>
</evidence>
<dbReference type="GO" id="GO:0005697">
    <property type="term" value="C:telomerase holoenzyme complex"/>
    <property type="evidence" value="ECO:0007669"/>
    <property type="project" value="TreeGrafter"/>
</dbReference>
<dbReference type="PANTHER" id="PTHR15696">
    <property type="entry name" value="SMG-7 SUPPRESSOR WITH MORPHOLOGICAL EFFECT ON GENITALIA PROTEIN 7"/>
    <property type="match status" value="1"/>
</dbReference>
<dbReference type="GO" id="GO:0070034">
    <property type="term" value="F:telomerase RNA binding"/>
    <property type="evidence" value="ECO:0007669"/>
    <property type="project" value="TreeGrafter"/>
</dbReference>
<feature type="region of interest" description="Disordered" evidence="2">
    <location>
        <begin position="670"/>
        <end position="721"/>
    </location>
</feature>
<dbReference type="InterPro" id="IPR011990">
    <property type="entry name" value="TPR-like_helical_dom_sf"/>
</dbReference>
<dbReference type="SUPFAM" id="SSF48452">
    <property type="entry name" value="TPR-like"/>
    <property type="match status" value="1"/>
</dbReference>
<dbReference type="Pfam" id="PF10373">
    <property type="entry name" value="EST1_DNA_bind"/>
    <property type="match status" value="1"/>
</dbReference>
<organism evidence="5 6">
    <name type="scientific">Magnusiomyces paraingens</name>
    <dbReference type="NCBI Taxonomy" id="2606893"/>
    <lineage>
        <taxon>Eukaryota</taxon>
        <taxon>Fungi</taxon>
        <taxon>Dikarya</taxon>
        <taxon>Ascomycota</taxon>
        <taxon>Saccharomycotina</taxon>
        <taxon>Dipodascomycetes</taxon>
        <taxon>Dipodascales</taxon>
        <taxon>Dipodascaceae</taxon>
        <taxon>Magnusiomyces</taxon>
    </lineage>
</organism>
<comment type="function">
    <text evidence="1">Plays a role in nonsense-mediated mRNA decay.</text>
</comment>
<dbReference type="Pfam" id="PF10374">
    <property type="entry name" value="EST1"/>
    <property type="match status" value="1"/>
</dbReference>
<keyword evidence="6" id="KW-1185">Reference proteome</keyword>
<dbReference type="PANTHER" id="PTHR15696:SF0">
    <property type="entry name" value="TELOMERASE-BINDING PROTEIN EST1A"/>
    <property type="match status" value="1"/>
</dbReference>
<proteinExistence type="predicted"/>
<feature type="compositionally biased region" description="Basic residues" evidence="2">
    <location>
        <begin position="853"/>
        <end position="867"/>
    </location>
</feature>
<dbReference type="GO" id="GO:0000184">
    <property type="term" value="P:nuclear-transcribed mRNA catabolic process, nonsense-mediated decay"/>
    <property type="evidence" value="ECO:0007669"/>
    <property type="project" value="UniProtKB-KW"/>
</dbReference>
<evidence type="ECO:0000259" key="3">
    <source>
        <dbReference type="Pfam" id="PF10373"/>
    </source>
</evidence>
<feature type="compositionally biased region" description="Low complexity" evidence="2">
    <location>
        <begin position="752"/>
        <end position="770"/>
    </location>
</feature>
<feature type="compositionally biased region" description="Polar residues" evidence="2">
    <location>
        <begin position="819"/>
        <end position="836"/>
    </location>
</feature>
<dbReference type="GeneID" id="43582586"/>
<dbReference type="AlphaFoldDB" id="A0A5E8BT96"/>
<name>A0A5E8BT96_9ASCO</name>
<feature type="compositionally biased region" description="Acidic residues" evidence="2">
    <location>
        <begin position="879"/>
        <end position="888"/>
    </location>
</feature>
<feature type="compositionally biased region" description="Acidic residues" evidence="2">
    <location>
        <begin position="670"/>
        <end position="682"/>
    </location>
</feature>
<feature type="region of interest" description="Disordered" evidence="2">
    <location>
        <begin position="1"/>
        <end position="20"/>
    </location>
</feature>
<dbReference type="OrthoDB" id="69928at2759"/>
<dbReference type="InterPro" id="IPR018834">
    <property type="entry name" value="DNA/RNA-bd_Est1-type"/>
</dbReference>
<feature type="compositionally biased region" description="Low complexity" evidence="2">
    <location>
        <begin position="837"/>
        <end position="846"/>
    </location>
</feature>
<feature type="compositionally biased region" description="Acidic residues" evidence="2">
    <location>
        <begin position="902"/>
        <end position="927"/>
    </location>
</feature>
<feature type="region of interest" description="Disordered" evidence="2">
    <location>
        <begin position="799"/>
        <end position="939"/>
    </location>
</feature>
<gene>
    <name evidence="5" type="ORF">SAPINGB_P003771</name>
</gene>
<evidence type="ECO:0000259" key="4">
    <source>
        <dbReference type="Pfam" id="PF10374"/>
    </source>
</evidence>
<evidence type="ECO:0000256" key="2">
    <source>
        <dbReference type="SAM" id="MobiDB-lite"/>
    </source>
</evidence>
<dbReference type="RefSeq" id="XP_031854377.1">
    <property type="nucleotide sequence ID" value="XM_031998486.1"/>
</dbReference>
<dbReference type="Proteomes" id="UP000398389">
    <property type="component" value="Unassembled WGS sequence"/>
</dbReference>
<accession>A0A5E8BT96</accession>
<dbReference type="GO" id="GO:0042162">
    <property type="term" value="F:telomeric DNA binding"/>
    <property type="evidence" value="ECO:0007669"/>
    <property type="project" value="TreeGrafter"/>
</dbReference>
<evidence type="ECO:0000256" key="1">
    <source>
        <dbReference type="RuleBase" id="RU369098"/>
    </source>
</evidence>
<comment type="subcellular location">
    <subcellularLocation>
        <location evidence="1">Nucleus</location>
    </subcellularLocation>
</comment>
<feature type="compositionally biased region" description="Polar residues" evidence="2">
    <location>
        <begin position="709"/>
        <end position="721"/>
    </location>
</feature>
<sequence>MTGNQPVHINTNFAPKNGLTQSSTENEKIIASLRISLESFIEKLAATNNTFEVLRSKIVLSSHDNVSDPTSNSTQQPTDRISLTQNILDLDEEIDALLAFIGSQFSVWIFDDFVNSTSLQNTLWKSFYYTVIKSYQHHVVDRPNNFTFPTEAENEQARQLARNRFIKLCKHISHYYKVLITRMVEIYGYTPQILYVVSVLQVEPENLNTSPRANQSVTPILHTSIHDSLCHMGDLSRYRSMLHPSSNEISLDYNHSIIYYTTASKIRPSSGIPLNLLGNISFSRGDVFTATYYFLRSVAVDEPFQDGPANLRIILRKLVKLKNLSEKPIFGLREVDENDSFNDIDNENSVTGNSQKDVKETLLQIIQLYSTYYLAQLPSKTSSDPFKFYDPNSEDRQQEFTDRLYELCKDREIPSRIISKLVIIAITFVWLLHQSCDADSKRDSKKVSNAVLTPQKAYKLVVGFTLRIFDKLLSAALRNVSVVGDRKKLASGMASLLPAFRILMDWLHKQLAGSAITEWGQDSTQCNAIFLKAWQLLEHLREVYGFKFDISTAVARSNWDRFEEILKRQKENVSQEVGKKVLAENYEETHCLGLTPLDGGISDTPTGLDPAESLLRTEQDLYRSQCLLFSGVEISRLYLTFLSLDEFKGQDSHFSFEPIDFESVVFASEKEEEEAVGEEEESQPFQYADIPRAPQGFGKSPINDKQHSESNTGSQFSSCLNNAEEEVVDESEYYKIGRNDAVFKNGTDGDMNRNPQFNGNGNHNNGNSQNRALFPKFSDMNSASPAFLSRLYNLEHAQFSHKSRRSRSDGRNNARGHSLGTSESPLGQNRQGSRAVSSNSSNNTNTGNEPASPKRRRRRRRGRRSRQQKNENVSAENNGEVEDDDENIVMDKAASHMRQLDLDEDGDEDEEEEDDDDDDSEDSDEEVVFQGRGRGRATG</sequence>
<keyword evidence="1" id="KW-0866">Nonsense-mediated mRNA decay</keyword>
<dbReference type="Gene3D" id="1.25.40.10">
    <property type="entry name" value="Tetratricopeptide repeat domain"/>
    <property type="match status" value="1"/>
</dbReference>
<feature type="domain" description="DNA/RNA-binding" evidence="3">
    <location>
        <begin position="258"/>
        <end position="511"/>
    </location>
</feature>
<reference evidence="5 6" key="1">
    <citation type="submission" date="2019-09" db="EMBL/GenBank/DDBJ databases">
        <authorList>
            <person name="Brejova B."/>
        </authorList>
    </citation>
    <scope>NUCLEOTIDE SEQUENCE [LARGE SCALE GENOMIC DNA]</scope>
</reference>